<protein>
    <recommendedName>
        <fullName evidence="4">PsbP C-terminal domain-containing protein</fullName>
    </recommendedName>
</protein>
<dbReference type="AlphaFoldDB" id="A0A388TAD6"/>
<dbReference type="Proteomes" id="UP000269352">
    <property type="component" value="Unassembled WGS sequence"/>
</dbReference>
<comment type="caution">
    <text evidence="2">The sequence shown here is derived from an EMBL/GenBank/DDBJ whole genome shotgun (WGS) entry which is preliminary data.</text>
</comment>
<evidence type="ECO:0000313" key="2">
    <source>
        <dbReference type="EMBL" id="GBR73071.1"/>
    </source>
</evidence>
<dbReference type="EMBL" id="BGZN01000006">
    <property type="protein sequence ID" value="GBR73071.1"/>
    <property type="molecule type" value="Genomic_DNA"/>
</dbReference>
<name>A0A388TAD6_TERA1</name>
<keyword evidence="1" id="KW-0732">Signal</keyword>
<feature type="chain" id="PRO_5017366719" description="PsbP C-terminal domain-containing protein" evidence="1">
    <location>
        <begin position="18"/>
        <end position="167"/>
    </location>
</feature>
<evidence type="ECO:0000313" key="3">
    <source>
        <dbReference type="Proteomes" id="UP000269352"/>
    </source>
</evidence>
<organism evidence="2 3">
    <name type="scientific">Termititenax aidoneus</name>
    <dbReference type="NCBI Taxonomy" id="2218524"/>
    <lineage>
        <taxon>Bacteria</taxon>
        <taxon>Bacillati</taxon>
        <taxon>Candidatus Margulisiibacteriota</taxon>
        <taxon>Candidatus Termititenacia</taxon>
        <taxon>Candidatus Termititenacales</taxon>
        <taxon>Candidatus Termititenacaceae</taxon>
        <taxon>Candidatus Termititenax</taxon>
    </lineage>
</organism>
<evidence type="ECO:0000256" key="1">
    <source>
        <dbReference type="SAM" id="SignalP"/>
    </source>
</evidence>
<dbReference type="Gene3D" id="3.40.1000.10">
    <property type="entry name" value="Mog1/PsbP, alpha/beta/alpha sandwich"/>
    <property type="match status" value="1"/>
</dbReference>
<reference evidence="2 3" key="1">
    <citation type="journal article" date="2019" name="ISME J.">
        <title>Genome analyses of uncultured TG2/ZB3 bacteria in 'Margulisbacteria' specifically attached to ectosymbiotic spirochetes of protists in the termite gut.</title>
        <authorList>
            <person name="Utami Y.D."/>
            <person name="Kuwahara H."/>
            <person name="Igai K."/>
            <person name="Murakami T."/>
            <person name="Sugaya K."/>
            <person name="Morikawa T."/>
            <person name="Nagura Y."/>
            <person name="Yuki M."/>
            <person name="Deevong P."/>
            <person name="Inoue T."/>
            <person name="Kihara K."/>
            <person name="Lo N."/>
            <person name="Yamada A."/>
            <person name="Ohkuma M."/>
            <person name="Hongoh Y."/>
        </authorList>
    </citation>
    <scope>NUCLEOTIDE SEQUENCE [LARGE SCALE GENOMIC DNA]</scope>
    <source>
        <strain evidence="2">NkOx7-01</strain>
    </source>
</reference>
<proteinExistence type="predicted"/>
<evidence type="ECO:0008006" key="4">
    <source>
        <dbReference type="Google" id="ProtNLM"/>
    </source>
</evidence>
<keyword evidence="3" id="KW-1185">Reference proteome</keyword>
<sequence>MKKFLLAVLLWSCFALAEWNGNRYSDSKYPVTFEIPGSWKILLDGQHRATAMRGDEITAVDFNIQPANKRSAEDVARDRLRAYDSWRYLAGAQLNGNERKGADSAFNVMYNRSVFQRSTARAALVIVQEGYFVKGDMAYIFTITTDSTTWNDTKRDILQIWNSFKVN</sequence>
<accession>A0A388TAD6</accession>
<gene>
    <name evidence="2" type="ORF">NO1_0520</name>
</gene>
<feature type="signal peptide" evidence="1">
    <location>
        <begin position="1"/>
        <end position="17"/>
    </location>
</feature>